<evidence type="ECO:0000256" key="5">
    <source>
        <dbReference type="ARBA" id="ARBA00022826"/>
    </source>
</evidence>
<keyword evidence="5" id="KW-0631">Potassium channel</keyword>
<dbReference type="EMBL" id="QRBI01000149">
    <property type="protein sequence ID" value="RMB99325.1"/>
    <property type="molecule type" value="Genomic_DNA"/>
</dbReference>
<evidence type="ECO:0000256" key="4">
    <source>
        <dbReference type="ARBA" id="ARBA00022692"/>
    </source>
</evidence>
<protein>
    <recommendedName>
        <fullName evidence="17">Potassium channel voltage dependent Kv4 C-terminal domain-containing protein</fullName>
    </recommendedName>
</protein>
<organism evidence="15 16">
    <name type="scientific">Hirundo rustica rustica</name>
    <dbReference type="NCBI Taxonomy" id="333673"/>
    <lineage>
        <taxon>Eukaryota</taxon>
        <taxon>Metazoa</taxon>
        <taxon>Chordata</taxon>
        <taxon>Craniata</taxon>
        <taxon>Vertebrata</taxon>
        <taxon>Euteleostomi</taxon>
        <taxon>Archelosauria</taxon>
        <taxon>Archosauria</taxon>
        <taxon>Dinosauria</taxon>
        <taxon>Saurischia</taxon>
        <taxon>Theropoda</taxon>
        <taxon>Coelurosauria</taxon>
        <taxon>Aves</taxon>
        <taxon>Neognathae</taxon>
        <taxon>Neoaves</taxon>
        <taxon>Telluraves</taxon>
        <taxon>Australaves</taxon>
        <taxon>Passeriformes</taxon>
        <taxon>Sylvioidea</taxon>
        <taxon>Hirundinidae</taxon>
        <taxon>Hirundo</taxon>
    </lineage>
</organism>
<dbReference type="Proteomes" id="UP000269221">
    <property type="component" value="Unassembled WGS sequence"/>
</dbReference>
<keyword evidence="7 12" id="KW-1133">Transmembrane helix</keyword>
<evidence type="ECO:0000256" key="12">
    <source>
        <dbReference type="SAM" id="Phobius"/>
    </source>
</evidence>
<keyword evidence="2" id="KW-0813">Transport</keyword>
<evidence type="ECO:0000313" key="16">
    <source>
        <dbReference type="Proteomes" id="UP000269221"/>
    </source>
</evidence>
<dbReference type="GO" id="GO:0008076">
    <property type="term" value="C:voltage-gated potassium channel complex"/>
    <property type="evidence" value="ECO:0007669"/>
    <property type="project" value="InterPro"/>
</dbReference>
<evidence type="ECO:0008006" key="17">
    <source>
        <dbReference type="Google" id="ProtNLM"/>
    </source>
</evidence>
<comment type="caution">
    <text evidence="15">The sequence shown here is derived from an EMBL/GenBank/DDBJ whole genome shotgun (WGS) entry which is preliminary data.</text>
</comment>
<dbReference type="SUPFAM" id="SSF81324">
    <property type="entry name" value="Voltage-gated potassium channels"/>
    <property type="match status" value="1"/>
</dbReference>
<dbReference type="GO" id="GO:0097623">
    <property type="term" value="P:potassium ion export across plasma membrane"/>
    <property type="evidence" value="ECO:0007669"/>
    <property type="project" value="TreeGrafter"/>
</dbReference>
<evidence type="ECO:0000256" key="3">
    <source>
        <dbReference type="ARBA" id="ARBA00022538"/>
    </source>
</evidence>
<keyword evidence="3" id="KW-0633">Potassium transport</keyword>
<dbReference type="GO" id="GO:0043025">
    <property type="term" value="C:neuronal cell body"/>
    <property type="evidence" value="ECO:0007669"/>
    <property type="project" value="TreeGrafter"/>
</dbReference>
<dbReference type="GO" id="GO:0043197">
    <property type="term" value="C:dendritic spine"/>
    <property type="evidence" value="ECO:0007669"/>
    <property type="project" value="TreeGrafter"/>
</dbReference>
<evidence type="ECO:0000256" key="6">
    <source>
        <dbReference type="ARBA" id="ARBA00022958"/>
    </source>
</evidence>
<dbReference type="Gene3D" id="1.10.287.70">
    <property type="match status" value="1"/>
</dbReference>
<evidence type="ECO:0000256" key="9">
    <source>
        <dbReference type="ARBA" id="ARBA00023136"/>
    </source>
</evidence>
<dbReference type="GO" id="GO:0045211">
    <property type="term" value="C:postsynaptic membrane"/>
    <property type="evidence" value="ECO:0007669"/>
    <property type="project" value="TreeGrafter"/>
</dbReference>
<dbReference type="GO" id="GO:0005250">
    <property type="term" value="F:A-type (transient outward) potassium channel activity"/>
    <property type="evidence" value="ECO:0007669"/>
    <property type="project" value="TreeGrafter"/>
</dbReference>
<dbReference type="InterPro" id="IPR028325">
    <property type="entry name" value="VG_K_chnl"/>
</dbReference>
<evidence type="ECO:0000313" key="15">
    <source>
        <dbReference type="EMBL" id="RMB99325.1"/>
    </source>
</evidence>
<reference evidence="15 16" key="1">
    <citation type="submission" date="2018-07" db="EMBL/GenBank/DDBJ databases">
        <title>A high quality draft genome assembly of the barn swallow (H. rustica rustica).</title>
        <authorList>
            <person name="Formenti G."/>
            <person name="Chiara M."/>
            <person name="Poveda L."/>
            <person name="Francoijs K.-J."/>
            <person name="Bonisoli-Alquati A."/>
            <person name="Canova L."/>
            <person name="Gianfranceschi L."/>
            <person name="Horner D.S."/>
            <person name="Saino N."/>
        </authorList>
    </citation>
    <scope>NUCLEOTIDE SEQUENCE [LARGE SCALE GENOMIC DNA]</scope>
    <source>
        <strain evidence="15">Chelidonia</strain>
        <tissue evidence="15">Blood</tissue>
    </source>
</reference>
<dbReference type="Pfam" id="PF11879">
    <property type="entry name" value="DUF3399"/>
    <property type="match status" value="1"/>
</dbReference>
<keyword evidence="10" id="KW-0407">Ion channel</keyword>
<keyword evidence="9 12" id="KW-0472">Membrane</keyword>
<evidence type="ECO:0000256" key="10">
    <source>
        <dbReference type="ARBA" id="ARBA00023303"/>
    </source>
</evidence>
<evidence type="ECO:0000256" key="1">
    <source>
        <dbReference type="ARBA" id="ARBA00004141"/>
    </source>
</evidence>
<dbReference type="OrthoDB" id="433309at2759"/>
<dbReference type="PANTHER" id="PTHR11537:SF182">
    <property type="entry name" value="POTASSIUM VOLTAGE-GATED CHANNEL SUBFAMILY D MEMBER 3"/>
    <property type="match status" value="1"/>
</dbReference>
<dbReference type="AlphaFoldDB" id="A0A3M0JE68"/>
<evidence type="ECO:0000256" key="7">
    <source>
        <dbReference type="ARBA" id="ARBA00022989"/>
    </source>
</evidence>
<sequence length="392" mass="42697">MWLREQLPCHTLHSYGDMVPKTIAGKIFGSICSLSGVLVIALPVPVIVSNFSRIYHQNQRADKRRAQKCAGFGIDPNPTGDRVEVGLGQVSSMFEYPQVCRSGDTQNPPGDRVEVALGQVSSMFEYPQVCRSGETQKTPGDKEQVALGQVSSMFEYPQKARLARIPWPRRAAPTRTCTANPNGLLNEALELTGSTEEEQHMTKGTSLIESQHHHLLHCLEKTTGLSYLVDDPLLSVRTSTIKNHEFIDEQLFEQNCMESSMQNYPSSRSPSLSSHHGLSASCCSRRSKKTTHLPNSSVPATRLRSMQELSTIHIQCSEQPSLTASRSSLNMKSDDGLRPNCKASQITTAIISIPTPPALTPEGESRPGPGSPGHATNVPSSATANIVKVSAL</sequence>
<feature type="domain" description="Potassium channel voltage dependent Kv4 C-terminal" evidence="14">
    <location>
        <begin position="205"/>
        <end position="298"/>
    </location>
</feature>
<dbReference type="GO" id="GO:0001508">
    <property type="term" value="P:action potential"/>
    <property type="evidence" value="ECO:0007669"/>
    <property type="project" value="TreeGrafter"/>
</dbReference>
<keyword evidence="8" id="KW-0406">Ion transport</keyword>
<gene>
    <name evidence="15" type="ORF">DUI87_24058</name>
</gene>
<evidence type="ECO:0000256" key="8">
    <source>
        <dbReference type="ARBA" id="ARBA00023065"/>
    </source>
</evidence>
<keyword evidence="16" id="KW-1185">Reference proteome</keyword>
<dbReference type="InterPro" id="IPR024587">
    <property type="entry name" value="K_chnl_volt-dep_Kv4_C"/>
</dbReference>
<comment type="subcellular location">
    <subcellularLocation>
        <location evidence="1">Membrane</location>
        <topology evidence="1">Multi-pass membrane protein</topology>
    </subcellularLocation>
</comment>
<feature type="transmembrane region" description="Helical" evidence="12">
    <location>
        <begin position="27"/>
        <end position="48"/>
    </location>
</feature>
<feature type="domain" description="Ion transport" evidence="13">
    <location>
        <begin position="9"/>
        <end position="58"/>
    </location>
</feature>
<keyword evidence="4 12" id="KW-0812">Transmembrane</keyword>
<dbReference type="Pfam" id="PF00520">
    <property type="entry name" value="Ion_trans"/>
    <property type="match status" value="1"/>
</dbReference>
<feature type="compositionally biased region" description="Low complexity" evidence="11">
    <location>
        <begin position="265"/>
        <end position="284"/>
    </location>
</feature>
<evidence type="ECO:0000256" key="2">
    <source>
        <dbReference type="ARBA" id="ARBA00022448"/>
    </source>
</evidence>
<evidence type="ECO:0000259" key="13">
    <source>
        <dbReference type="Pfam" id="PF00520"/>
    </source>
</evidence>
<dbReference type="STRING" id="333673.A0A3M0JE68"/>
<feature type="region of interest" description="Disordered" evidence="11">
    <location>
        <begin position="259"/>
        <end position="302"/>
    </location>
</feature>
<dbReference type="InterPro" id="IPR004056">
    <property type="entry name" value="K_chnl_volt-dep_Kv4.3"/>
</dbReference>
<dbReference type="InterPro" id="IPR005821">
    <property type="entry name" value="Ion_trans_dom"/>
</dbReference>
<evidence type="ECO:0000259" key="14">
    <source>
        <dbReference type="Pfam" id="PF11879"/>
    </source>
</evidence>
<dbReference type="PRINTS" id="PR01518">
    <property type="entry name" value="KV43CHANNEL"/>
</dbReference>
<name>A0A3M0JE68_HIRRU</name>
<dbReference type="PANTHER" id="PTHR11537">
    <property type="entry name" value="VOLTAGE-GATED POTASSIUM CHANNEL"/>
    <property type="match status" value="1"/>
</dbReference>
<proteinExistence type="predicted"/>
<keyword evidence="6" id="KW-0630">Potassium</keyword>
<feature type="region of interest" description="Disordered" evidence="11">
    <location>
        <begin position="352"/>
        <end position="392"/>
    </location>
</feature>
<accession>A0A3M0JE68</accession>
<evidence type="ECO:0000256" key="11">
    <source>
        <dbReference type="SAM" id="MobiDB-lite"/>
    </source>
</evidence>